<evidence type="ECO:0000256" key="5">
    <source>
        <dbReference type="SAM" id="SignalP"/>
    </source>
</evidence>
<keyword evidence="2" id="KW-0677">Repeat</keyword>
<dbReference type="GeneID" id="106113727"/>
<evidence type="ECO:0000256" key="1">
    <source>
        <dbReference type="ARBA" id="ARBA00022614"/>
    </source>
</evidence>
<feature type="compositionally biased region" description="Polar residues" evidence="3">
    <location>
        <begin position="786"/>
        <end position="810"/>
    </location>
</feature>
<keyword evidence="5" id="KW-0732">Signal</keyword>
<gene>
    <name evidence="6" type="primary">LOC106113727</name>
</gene>
<dbReference type="Proteomes" id="UP000694872">
    <property type="component" value="Unplaced"/>
</dbReference>
<protein>
    <submittedName>
        <fullName evidence="6">Uncharacterized protein LOC106113727</fullName>
    </submittedName>
</protein>
<sequence length="834" mass="92803">MTAGERGGSRARGNMSPTAALLVFLALSVDTDARVEHGSICDSEYCVCSQSEHPSWTSVNCTVPSNQKLDILEGDLPSSTSTLTITGAEAVQLGVNSLSRLVDARFIQIYDTKVILMRKFTGVKLSITSLMLDIDRCDVLRIEENTFSSIKGPLSVSIKNCDVVSFEGEAFSWLLSMEISNVRKLQLGKGSFTLDPTAANVGEHGPGMTVKLKNVGIPEIPEQAFGSSAAEIRMESVDTSVIRWGAFSANTFNVVIAINCSIRDIEGEAFAQKSMINYLRLHHSKVHHLSSNALQSAIVKLEFTNNQINIVDTGAINATAIAAVTFENNEFHHFQERGFVLTSCNKFYITGNSFDNLPPYSIVAPGSTPHELQFSHNEIETLHENSLIFIGNAYTMIAPLVFYGYNYYGHPCHCNFSEFLGKALGYKSGEPFEHDSYCTVDEVFARCFNVPEQNMQFTKFKEKVCTDQDNIECEAYRSKNQGQAVEIKNPRFPHKHIEDEGLSDRDKKVIGIVIVTIVGCVIIVMIISLIRCMRRRGYCLSIKNILSSNSPCGSFCERVCGVNNGLDNARSISQLSIHEYSERRRLNEPREMMQETALPNSFTEQVAPMDDKMTQTLPEELTKELLENLKEKLEDPENYVEAREMIEHLYELIKVEESCNTNSPTIVNVEENIYELPFQNTSPRIGKNKKPMISVGTRTPSLDKLLPLSPYNRQTALAHEYFEPKDFAVHLYAEIANCDKERKNFLGVLPDVLAEQPVPRGPYLRAVRDKMNSSSSSSPSVKSISTVIQSPQHNSTIKSNKSTASNNSGKMLNRPLPEKPVFQDPGEGTSLKLG</sequence>
<organism evidence="6">
    <name type="scientific">Papilio xuthus</name>
    <name type="common">Asian swallowtail butterfly</name>
    <dbReference type="NCBI Taxonomy" id="66420"/>
    <lineage>
        <taxon>Eukaryota</taxon>
        <taxon>Metazoa</taxon>
        <taxon>Ecdysozoa</taxon>
        <taxon>Arthropoda</taxon>
        <taxon>Hexapoda</taxon>
        <taxon>Insecta</taxon>
        <taxon>Pterygota</taxon>
        <taxon>Neoptera</taxon>
        <taxon>Endopterygota</taxon>
        <taxon>Lepidoptera</taxon>
        <taxon>Glossata</taxon>
        <taxon>Ditrysia</taxon>
        <taxon>Papilionoidea</taxon>
        <taxon>Papilionidae</taxon>
        <taxon>Papilioninae</taxon>
        <taxon>Papilio</taxon>
    </lineage>
</organism>
<feature type="region of interest" description="Disordered" evidence="3">
    <location>
        <begin position="768"/>
        <end position="834"/>
    </location>
</feature>
<dbReference type="InterPro" id="IPR050333">
    <property type="entry name" value="SLRP"/>
</dbReference>
<feature type="signal peptide" evidence="5">
    <location>
        <begin position="1"/>
        <end position="33"/>
    </location>
</feature>
<feature type="compositionally biased region" description="Low complexity" evidence="3">
    <location>
        <begin position="773"/>
        <end position="785"/>
    </location>
</feature>
<keyword evidence="1" id="KW-0433">Leucine-rich repeat</keyword>
<name>A0AAJ6YZK3_PAPXU</name>
<evidence type="ECO:0000256" key="2">
    <source>
        <dbReference type="ARBA" id="ARBA00022737"/>
    </source>
</evidence>
<dbReference type="PANTHER" id="PTHR45712:SF22">
    <property type="entry name" value="INSULIN-LIKE GROWTH FACTOR-BINDING PROTEIN COMPLEX ACID LABILE SUBUNIT"/>
    <property type="match status" value="1"/>
</dbReference>
<proteinExistence type="predicted"/>
<dbReference type="KEGG" id="pxu:106113727"/>
<feature type="transmembrane region" description="Helical" evidence="4">
    <location>
        <begin position="509"/>
        <end position="530"/>
    </location>
</feature>
<evidence type="ECO:0000256" key="3">
    <source>
        <dbReference type="SAM" id="MobiDB-lite"/>
    </source>
</evidence>
<dbReference type="PANTHER" id="PTHR45712">
    <property type="entry name" value="AGAP008170-PA"/>
    <property type="match status" value="1"/>
</dbReference>
<feature type="chain" id="PRO_5042615084" evidence="5">
    <location>
        <begin position="34"/>
        <end position="834"/>
    </location>
</feature>
<dbReference type="InterPro" id="IPR032675">
    <property type="entry name" value="LRR_dom_sf"/>
</dbReference>
<dbReference type="AlphaFoldDB" id="A0AAJ6YZK3"/>
<keyword evidence="4" id="KW-0812">Transmembrane</keyword>
<evidence type="ECO:0000313" key="6">
    <source>
        <dbReference type="RefSeq" id="XP_013162058.1"/>
    </source>
</evidence>
<keyword evidence="4" id="KW-0472">Membrane</keyword>
<keyword evidence="4" id="KW-1133">Transmembrane helix</keyword>
<reference evidence="6" key="1">
    <citation type="submission" date="2025-08" db="UniProtKB">
        <authorList>
            <consortium name="RefSeq"/>
        </authorList>
    </citation>
    <scope>IDENTIFICATION</scope>
</reference>
<evidence type="ECO:0000256" key="4">
    <source>
        <dbReference type="SAM" id="Phobius"/>
    </source>
</evidence>
<accession>A0AAJ6YZK3</accession>
<dbReference type="SUPFAM" id="SSF52058">
    <property type="entry name" value="L domain-like"/>
    <property type="match status" value="1"/>
</dbReference>
<dbReference type="Gene3D" id="3.80.10.10">
    <property type="entry name" value="Ribonuclease Inhibitor"/>
    <property type="match status" value="2"/>
</dbReference>
<dbReference type="RefSeq" id="XP_013162058.1">
    <property type="nucleotide sequence ID" value="XM_013306604.1"/>
</dbReference>